<feature type="region of interest" description="Disordered" evidence="1">
    <location>
        <begin position="122"/>
        <end position="370"/>
    </location>
</feature>
<name>A0A915N2Z0_MELJA</name>
<dbReference type="InterPro" id="IPR029033">
    <property type="entry name" value="His_PPase_superfam"/>
</dbReference>
<dbReference type="Proteomes" id="UP000887561">
    <property type="component" value="Unplaced"/>
</dbReference>
<feature type="compositionally biased region" description="Polar residues" evidence="1">
    <location>
        <begin position="345"/>
        <end position="370"/>
    </location>
</feature>
<dbReference type="Pfam" id="PF00300">
    <property type="entry name" value="His_Phos_1"/>
    <property type="match status" value="1"/>
</dbReference>
<organism evidence="3 4">
    <name type="scientific">Meloidogyne javanica</name>
    <name type="common">Root-knot nematode worm</name>
    <dbReference type="NCBI Taxonomy" id="6303"/>
    <lineage>
        <taxon>Eukaryota</taxon>
        <taxon>Metazoa</taxon>
        <taxon>Ecdysozoa</taxon>
        <taxon>Nematoda</taxon>
        <taxon>Chromadorea</taxon>
        <taxon>Rhabditida</taxon>
        <taxon>Tylenchina</taxon>
        <taxon>Tylenchomorpha</taxon>
        <taxon>Tylenchoidea</taxon>
        <taxon>Meloidogynidae</taxon>
        <taxon>Meloidogyninae</taxon>
        <taxon>Meloidogyne</taxon>
        <taxon>Meloidogyne incognita group</taxon>
    </lineage>
</organism>
<dbReference type="Gene3D" id="3.40.50.1240">
    <property type="entry name" value="Phosphoglycerate mutase-like"/>
    <property type="match status" value="1"/>
</dbReference>
<dbReference type="SUPFAM" id="SSF53254">
    <property type="entry name" value="Phosphoglycerate mutase-like"/>
    <property type="match status" value="1"/>
</dbReference>
<feature type="compositionally biased region" description="Basic and acidic residues" evidence="1">
    <location>
        <begin position="187"/>
        <end position="199"/>
    </location>
</feature>
<reference evidence="4" key="1">
    <citation type="submission" date="2022-11" db="UniProtKB">
        <authorList>
            <consortium name="WormBaseParasite"/>
        </authorList>
    </citation>
    <scope>IDENTIFICATION</scope>
</reference>
<feature type="chain" id="PRO_5037043403" evidence="2">
    <location>
        <begin position="23"/>
        <end position="900"/>
    </location>
</feature>
<dbReference type="InterPro" id="IPR013078">
    <property type="entry name" value="His_Pase_superF_clade-1"/>
</dbReference>
<feature type="compositionally biased region" description="Basic and acidic residues" evidence="1">
    <location>
        <begin position="64"/>
        <end position="87"/>
    </location>
</feature>
<keyword evidence="2" id="KW-0732">Signal</keyword>
<protein>
    <submittedName>
        <fullName evidence="4">Acid phosphatase</fullName>
    </submittedName>
</protein>
<feature type="region of interest" description="Disordered" evidence="1">
    <location>
        <begin position="39"/>
        <end position="96"/>
    </location>
</feature>
<sequence length="900" mass="102145">MFIRFEFVFLATLCLASSGIFGWDLEGFDIFAANEDNSVKENKRGGQKKTEDAKNVDVYNTDGSESHTKDRQDNVKTKVEENKESESVKNLNGAGGMKMNFGEGDDEQEFEFLGVGGIKASEKDSVKESKRGNQEKSENAKNVDIYNKNGSELHTKDRNDEIDTNIEENKDSQSVKHIKGAGASQIKLKDTNEDEKPQYKLDVPQYRTRPPKVPSDAPSSDEPSDPPAGPPSENEPNPDDQPDLVNVNGFEDGSELHTKDRHDESITNFEENSDSHSVKNLRGASLTKMNLPDGNGNEEPCDDATSLPSTDAPSGNEKPRQHNIPRTPRPTRSPRASRTPRVHQPEQQNSVTENSSTDQPETSTRGSGSGCTLLQKLAKRLGRKLEMLILIFLLIFADFQKAFSDEINGNAVLKMAQCYMDAFYQKPLIPRDDVIPIDEAMHPHLAFSGSIDRCLKGIKSIRTLKVNFFKLSGLNKWHESSINYLKEKYNESIQKYAPLPNNEASLREWLDGESMDYQILIDWQQDNQDKYGSLPSRITRKRLQEIKTNYLNDMDHKYNSWRRKLSPFSLLLNSAFLKFAEDLIGKLLETVVHQYNVSEDEVPKFPRIKSVIHLVRHGERLDNNKDLKKRVEKTRSQRYKYKGRYYNFDNSPLNETGEVRAMVLNKVIRNLNIKYLLAASYDRTIQTAVNALGDSHQNYNDGELESELKIKIEPGFIESMSDCVDRDVGYLEFDKLNEHYERLDSDYEPILQRDGLCSLYQGPEARKSDIGCSERVKYVLNELLRRADHGEIPNAFYAKEYDNEWILPGEENAQKFAIFTHGLVMSSLQNAIGGVFTYSPQTSITKIVELDPSCPIAQKYIAGSSSSSSSTGGNYLENLRLVYMGVTEHFDQIDETYFRH</sequence>
<dbReference type="CDD" id="cd07040">
    <property type="entry name" value="HP"/>
    <property type="match status" value="1"/>
</dbReference>
<evidence type="ECO:0000313" key="3">
    <source>
        <dbReference type="Proteomes" id="UP000887561"/>
    </source>
</evidence>
<accession>A0A915N2Z0</accession>
<feature type="compositionally biased region" description="Basic and acidic residues" evidence="1">
    <location>
        <begin position="39"/>
        <end position="55"/>
    </location>
</feature>
<feature type="compositionally biased region" description="Basic and acidic residues" evidence="1">
    <location>
        <begin position="151"/>
        <end position="174"/>
    </location>
</feature>
<evidence type="ECO:0000313" key="4">
    <source>
        <dbReference type="WBParaSite" id="scaffold7830_cov263.g12442"/>
    </source>
</evidence>
<proteinExistence type="predicted"/>
<keyword evidence="3" id="KW-1185">Reference proteome</keyword>
<evidence type="ECO:0000256" key="1">
    <source>
        <dbReference type="SAM" id="MobiDB-lite"/>
    </source>
</evidence>
<dbReference type="GO" id="GO:0016791">
    <property type="term" value="F:phosphatase activity"/>
    <property type="evidence" value="ECO:0007669"/>
    <property type="project" value="UniProtKB-ARBA"/>
</dbReference>
<feature type="signal peptide" evidence="2">
    <location>
        <begin position="1"/>
        <end position="22"/>
    </location>
</feature>
<dbReference type="WBParaSite" id="scaffold7830_cov263.g12442">
    <property type="protein sequence ID" value="scaffold7830_cov263.g12442"/>
    <property type="gene ID" value="scaffold7830_cov263.g12442"/>
</dbReference>
<feature type="compositionally biased region" description="Basic and acidic residues" evidence="1">
    <location>
        <begin position="122"/>
        <end position="141"/>
    </location>
</feature>
<dbReference type="AlphaFoldDB" id="A0A915N2Z0"/>
<feature type="compositionally biased region" description="Basic and acidic residues" evidence="1">
    <location>
        <begin position="254"/>
        <end position="265"/>
    </location>
</feature>
<evidence type="ECO:0000256" key="2">
    <source>
        <dbReference type="SAM" id="SignalP"/>
    </source>
</evidence>